<keyword evidence="2" id="KW-0813">Transport</keyword>
<keyword evidence="5 9" id="KW-1133">Transmembrane helix</keyword>
<organism evidence="10">
    <name type="scientific">Cyprideis torosa</name>
    <dbReference type="NCBI Taxonomy" id="163714"/>
    <lineage>
        <taxon>Eukaryota</taxon>
        <taxon>Metazoa</taxon>
        <taxon>Ecdysozoa</taxon>
        <taxon>Arthropoda</taxon>
        <taxon>Crustacea</taxon>
        <taxon>Oligostraca</taxon>
        <taxon>Ostracoda</taxon>
        <taxon>Podocopa</taxon>
        <taxon>Podocopida</taxon>
        <taxon>Cytherocopina</taxon>
        <taxon>Cytheroidea</taxon>
        <taxon>Cytherideidae</taxon>
        <taxon>Cyprideis</taxon>
    </lineage>
</organism>
<proteinExistence type="inferred from homology"/>
<evidence type="ECO:0000256" key="4">
    <source>
        <dbReference type="ARBA" id="ARBA00022737"/>
    </source>
</evidence>
<evidence type="ECO:0000256" key="2">
    <source>
        <dbReference type="ARBA" id="ARBA00022448"/>
    </source>
</evidence>
<evidence type="ECO:0000313" key="10">
    <source>
        <dbReference type="EMBL" id="CAD7228681.1"/>
    </source>
</evidence>
<sequence length="245" mass="26435">MDSPLVESVAAFFVNESCRHTLLHDLNFLEVDCLRQALSKVLGYLIVLGSITVKFPQISKILSAGSARGVSLASCFLELSAITAMTTYCYMHSYPFSSYGDGAFLGLQTAVVAYLVLYYNVAQDRAILFALIYPLLCVLLTSGLVPMGVLALMQSLVIPVTVAGKSVQAYSNFQAGSTGQLSAITVFMMFLGSLARIFTSVQETGDPIMILTYASTSVFNGVLAGQVVFYWNAGPARPKKTKKED</sequence>
<dbReference type="PANTHER" id="PTHR12226">
    <property type="entry name" value="MANNOSE-P-DOLICHOL UTILIZATION DEFECT 1 LEC35 -RELATED"/>
    <property type="match status" value="1"/>
</dbReference>
<name>A0A7R8WG48_9CRUS</name>
<protein>
    <recommendedName>
        <fullName evidence="8 9">Mannose-P-dolichol utilization defect 1 protein homolog</fullName>
    </recommendedName>
</protein>
<evidence type="ECO:0000256" key="5">
    <source>
        <dbReference type="ARBA" id="ARBA00022989"/>
    </source>
</evidence>
<dbReference type="GO" id="GO:0016020">
    <property type="term" value="C:membrane"/>
    <property type="evidence" value="ECO:0007669"/>
    <property type="project" value="UniProtKB-SubCell"/>
</dbReference>
<dbReference type="InterPro" id="IPR016817">
    <property type="entry name" value="MannP-dilichol_defect-1"/>
</dbReference>
<evidence type="ECO:0000256" key="8">
    <source>
        <dbReference type="ARBA" id="ARBA00067517"/>
    </source>
</evidence>
<evidence type="ECO:0000256" key="9">
    <source>
        <dbReference type="PIRNR" id="PIRNR023381"/>
    </source>
</evidence>
<evidence type="ECO:0000256" key="1">
    <source>
        <dbReference type="ARBA" id="ARBA00004141"/>
    </source>
</evidence>
<comment type="subcellular location">
    <subcellularLocation>
        <location evidence="1 9">Membrane</location>
        <topology evidence="1 9">Multi-pass membrane protein</topology>
    </subcellularLocation>
</comment>
<evidence type="ECO:0000256" key="6">
    <source>
        <dbReference type="ARBA" id="ARBA00023136"/>
    </source>
</evidence>
<accession>A0A7R8WG48</accession>
<dbReference type="EMBL" id="OB661652">
    <property type="protein sequence ID" value="CAD7228681.1"/>
    <property type="molecule type" value="Genomic_DNA"/>
</dbReference>
<dbReference type="FunFam" id="1.20.1280.290:FF:000006">
    <property type="entry name" value="mannose-P-dolichol utilization defect 1 protein"/>
    <property type="match status" value="1"/>
</dbReference>
<dbReference type="Pfam" id="PF04193">
    <property type="entry name" value="PQ-loop"/>
    <property type="match status" value="2"/>
</dbReference>
<reference evidence="10" key="1">
    <citation type="submission" date="2020-11" db="EMBL/GenBank/DDBJ databases">
        <authorList>
            <person name="Tran Van P."/>
        </authorList>
    </citation>
    <scope>NUCLEOTIDE SEQUENCE</scope>
</reference>
<dbReference type="OrthoDB" id="271506at2759"/>
<dbReference type="SMART" id="SM00679">
    <property type="entry name" value="CTNS"/>
    <property type="match status" value="2"/>
</dbReference>
<keyword evidence="6 9" id="KW-0472">Membrane</keyword>
<keyword evidence="4" id="KW-0677">Repeat</keyword>
<gene>
    <name evidence="10" type="ORF">CTOB1V02_LOCUS6559</name>
</gene>
<dbReference type="PANTHER" id="PTHR12226:SF2">
    <property type="entry name" value="MANNOSE-P-DOLICHOL UTILIZATION DEFECT 1 PROTEIN"/>
    <property type="match status" value="1"/>
</dbReference>
<dbReference type="AlphaFoldDB" id="A0A7R8WG48"/>
<comment type="similarity">
    <text evidence="7 9">Belongs to the MPDU1 (TC 2.A.43.3) family.</text>
</comment>
<dbReference type="PIRSF" id="PIRSF023381">
    <property type="entry name" value="MannP-dilichol_defect-1p"/>
    <property type="match status" value="1"/>
</dbReference>
<keyword evidence="3 9" id="KW-0812">Transmembrane</keyword>
<dbReference type="Gene3D" id="1.20.1280.290">
    <property type="match status" value="2"/>
</dbReference>
<evidence type="ECO:0000256" key="7">
    <source>
        <dbReference type="ARBA" id="ARBA00038475"/>
    </source>
</evidence>
<dbReference type="GO" id="GO:0009312">
    <property type="term" value="P:oligosaccharide biosynthetic process"/>
    <property type="evidence" value="ECO:0007669"/>
    <property type="project" value="TreeGrafter"/>
</dbReference>
<evidence type="ECO:0000256" key="3">
    <source>
        <dbReference type="ARBA" id="ARBA00022692"/>
    </source>
</evidence>
<dbReference type="InterPro" id="IPR006603">
    <property type="entry name" value="PQ-loop_rpt"/>
</dbReference>